<protein>
    <submittedName>
        <fullName evidence="1">Uncharacterized protein</fullName>
    </submittedName>
</protein>
<accession>A0A9D3WUA4</accession>
<reference evidence="1" key="1">
    <citation type="submission" date="2021-09" db="EMBL/GenBank/DDBJ databases">
        <title>The genome of Mauremys mutica provides insights into the evolution of semi-aquatic lifestyle.</title>
        <authorList>
            <person name="Gong S."/>
            <person name="Gao Y."/>
        </authorList>
    </citation>
    <scope>NUCLEOTIDE SEQUENCE</scope>
    <source>
        <strain evidence="1">MM-2020</strain>
        <tissue evidence="1">Muscle</tissue>
    </source>
</reference>
<comment type="caution">
    <text evidence="1">The sequence shown here is derived from an EMBL/GenBank/DDBJ whole genome shotgun (WGS) entry which is preliminary data.</text>
</comment>
<dbReference type="EMBL" id="JAHDVG010000486">
    <property type="protein sequence ID" value="KAH1168217.1"/>
    <property type="molecule type" value="Genomic_DNA"/>
</dbReference>
<dbReference type="AlphaFoldDB" id="A0A9D3WUA4"/>
<organism evidence="1 2">
    <name type="scientific">Mauremys mutica</name>
    <name type="common">yellowpond turtle</name>
    <dbReference type="NCBI Taxonomy" id="74926"/>
    <lineage>
        <taxon>Eukaryota</taxon>
        <taxon>Metazoa</taxon>
        <taxon>Chordata</taxon>
        <taxon>Craniata</taxon>
        <taxon>Vertebrata</taxon>
        <taxon>Euteleostomi</taxon>
        <taxon>Archelosauria</taxon>
        <taxon>Testudinata</taxon>
        <taxon>Testudines</taxon>
        <taxon>Cryptodira</taxon>
        <taxon>Durocryptodira</taxon>
        <taxon>Testudinoidea</taxon>
        <taxon>Geoemydidae</taxon>
        <taxon>Geoemydinae</taxon>
        <taxon>Mauremys</taxon>
    </lineage>
</organism>
<dbReference type="Proteomes" id="UP000827986">
    <property type="component" value="Unassembled WGS sequence"/>
</dbReference>
<name>A0A9D3WUA4_9SAUR</name>
<evidence type="ECO:0000313" key="1">
    <source>
        <dbReference type="EMBL" id="KAH1168217.1"/>
    </source>
</evidence>
<proteinExistence type="predicted"/>
<sequence>MERSHTNVPAGPGGRIGAFPPPFCRLSPALLETGRERRGVCGMRCFQRTRAAGEVAQTVESCVCPPPHLLFGWGWADAFISPNYCCGRESIRGDVLDVKITLITLL</sequence>
<keyword evidence="2" id="KW-1185">Reference proteome</keyword>
<gene>
    <name evidence="1" type="ORF">KIL84_003700</name>
</gene>
<evidence type="ECO:0000313" key="2">
    <source>
        <dbReference type="Proteomes" id="UP000827986"/>
    </source>
</evidence>